<evidence type="ECO:0000313" key="1">
    <source>
        <dbReference type="EMBL" id="MTF90139.1"/>
    </source>
</evidence>
<accession>A0A6G2BPG6</accession>
<name>A0A6G2BPG6_KLEPN</name>
<gene>
    <name evidence="1" type="ORF">GJD85_07980</name>
</gene>
<comment type="caution">
    <text evidence="1">The sequence shown here is derived from an EMBL/GenBank/DDBJ whole genome shotgun (WGS) entry which is preliminary data.</text>
</comment>
<proteinExistence type="predicted"/>
<organism evidence="1">
    <name type="scientific">Klebsiella pneumoniae</name>
    <dbReference type="NCBI Taxonomy" id="573"/>
    <lineage>
        <taxon>Bacteria</taxon>
        <taxon>Pseudomonadati</taxon>
        <taxon>Pseudomonadota</taxon>
        <taxon>Gammaproteobacteria</taxon>
        <taxon>Enterobacterales</taxon>
        <taxon>Enterobacteriaceae</taxon>
        <taxon>Klebsiella/Raoultella group</taxon>
        <taxon>Klebsiella</taxon>
        <taxon>Klebsiella pneumoniae complex</taxon>
    </lineage>
</organism>
<reference evidence="1" key="1">
    <citation type="journal article" date="2019" name="PLoS ONE">
        <title>Whole genome sequencing snapshot of multi-drug resistant Klebsiella pneumoniae strains from hospitals and receiving wastewater treatment plants in Southern Romania.</title>
        <authorList>
            <person name="Paraschiv S."/>
            <person name="Surleac M."/>
            <person name="Czobor Barbu I."/>
            <person name="Popa L.I."/>
            <person name="Gheorghe I."/>
            <person name="Otelea D."/>
            <person name="Chifiriuc M.C."/>
        </authorList>
    </citation>
    <scope>NUCLEOTIDE SEQUENCE</scope>
    <source>
        <strain evidence="1">RADAR41</strain>
    </source>
</reference>
<dbReference type="EMBL" id="WMIM01000004">
    <property type="protein sequence ID" value="MTF90139.1"/>
    <property type="molecule type" value="Genomic_DNA"/>
</dbReference>
<evidence type="ECO:0008006" key="2">
    <source>
        <dbReference type="Google" id="ProtNLM"/>
    </source>
</evidence>
<sequence>MGNKNGYDPSIRRGVHQFSHAGVWFTVCYWGSALEQFKFGDRVIFEGSVGGVFWLGTVERDCFILISETPFKDVLDAMSYLHAEQRVIEQHDDDWFCGQEELPF</sequence>
<dbReference type="AlphaFoldDB" id="A0A6G2BPG6"/>
<protein>
    <recommendedName>
        <fullName evidence="2">LF-82</fullName>
    </recommendedName>
</protein>
<dbReference type="RefSeq" id="WP_032419198.1">
    <property type="nucleotide sequence ID" value="NZ_CABFWS010000001.1"/>
</dbReference>